<dbReference type="Proteomes" id="UP000194225">
    <property type="component" value="Unassembled WGS sequence"/>
</dbReference>
<dbReference type="EMBL" id="MIGA01000092">
    <property type="protein sequence ID" value="OSY35519.1"/>
    <property type="molecule type" value="Genomic_DNA"/>
</dbReference>
<evidence type="ECO:0000313" key="1">
    <source>
        <dbReference type="EMBL" id="OSY35519.1"/>
    </source>
</evidence>
<keyword evidence="2" id="KW-1185">Reference proteome</keyword>
<reference evidence="1 2" key="1">
    <citation type="submission" date="2016-09" db="EMBL/GenBank/DDBJ databases">
        <title>Streptomyces platensis DSM40041, a candidate organism with high potential of specific P450 cytochromes.</title>
        <authorList>
            <person name="Grumaz C."/>
            <person name="Vainshtein Y."/>
            <person name="Kirstahler P."/>
            <person name="Sohn K."/>
        </authorList>
    </citation>
    <scope>NUCLEOTIDE SEQUENCE [LARGE SCALE GENOMIC DNA]</scope>
    <source>
        <strain evidence="1 2">DSM 40041</strain>
    </source>
</reference>
<gene>
    <name evidence="1" type="ORF">BG653_07155</name>
</gene>
<name>A0ABX3XLK4_STRPT</name>
<organism evidence="1 2">
    <name type="scientific">Streptomyces platensis</name>
    <dbReference type="NCBI Taxonomy" id="58346"/>
    <lineage>
        <taxon>Bacteria</taxon>
        <taxon>Bacillati</taxon>
        <taxon>Actinomycetota</taxon>
        <taxon>Actinomycetes</taxon>
        <taxon>Kitasatosporales</taxon>
        <taxon>Streptomycetaceae</taxon>
        <taxon>Streptomyces</taxon>
    </lineage>
</organism>
<comment type="caution">
    <text evidence="1">The sequence shown here is derived from an EMBL/GenBank/DDBJ whole genome shotgun (WGS) entry which is preliminary data.</text>
</comment>
<evidence type="ECO:0000313" key="2">
    <source>
        <dbReference type="Proteomes" id="UP000194225"/>
    </source>
</evidence>
<protein>
    <submittedName>
        <fullName evidence="1">Uncharacterized protein</fullName>
    </submittedName>
</protein>
<proteinExistence type="predicted"/>
<accession>A0ABX3XLK4</accession>
<sequence length="516" mass="57742">MSVLAPTVFRMTAETQPENSPPHLLQKWSDELPYQILLLERLLLPEDFPFDYGPLSLDALEAHLLEQENSGEENEKWAELVESATAYLGEVLLGVAGGAWGWNTRPVDGRPGQPVICPDPELELSPVAPMLLISYALRVRTGNAFAEEMARLRQTVTARQQAIPGWQPVKEYTPLVDPRVARPEEPALSAWLAERSAGLSAWVKDAFDGAWRWNYHPGTLDWLEAVVKQRFATATEFDAARDEPFVQGACWYLGEVIRRNKGAVWQYIPFDPDAEPGAPGSRENVWTEVPFVDQPDKRIGGAAIPLECLRELLPEEDGDGAPNERRRGLKGELFWFKASSYAHVGALLTRLGMVSREKADHVLTEYARFAHEELPPHEVPDALEAFGVAVSAHADDVDDLEESYTSLLKEAEALTDGAVTITDVKLHGGEYGEILEFTRNGVLVTQDTEHHSFDYLDHLAISEFIGHVDPDPGDDTRRFYLADFVHLREATYESYYVFATPEQATVLEKELGLDLR</sequence>